<dbReference type="Pfam" id="PF18018">
    <property type="entry name" value="DNA_pol_D_N"/>
    <property type="match status" value="1"/>
</dbReference>
<accession>A0A9N8E9A9</accession>
<dbReference type="PANTHER" id="PTHR10416:SF0">
    <property type="entry name" value="DNA POLYMERASE DELTA SUBUNIT 2"/>
    <property type="match status" value="1"/>
</dbReference>
<comment type="similarity">
    <text evidence="1">Belongs to the DNA polymerase delta/II small subunit family.</text>
</comment>
<dbReference type="AlphaFoldDB" id="A0A9N8E9A9"/>
<dbReference type="GO" id="GO:0006271">
    <property type="term" value="P:DNA strand elongation involved in DNA replication"/>
    <property type="evidence" value="ECO:0007669"/>
    <property type="project" value="TreeGrafter"/>
</dbReference>
<dbReference type="GO" id="GO:0043625">
    <property type="term" value="C:delta DNA polymerase complex"/>
    <property type="evidence" value="ECO:0007669"/>
    <property type="project" value="TreeGrafter"/>
</dbReference>
<evidence type="ECO:0000256" key="2">
    <source>
        <dbReference type="ARBA" id="ARBA00022705"/>
    </source>
</evidence>
<organism evidence="6 7">
    <name type="scientific">Seminavis robusta</name>
    <dbReference type="NCBI Taxonomy" id="568900"/>
    <lineage>
        <taxon>Eukaryota</taxon>
        <taxon>Sar</taxon>
        <taxon>Stramenopiles</taxon>
        <taxon>Ochrophyta</taxon>
        <taxon>Bacillariophyta</taxon>
        <taxon>Bacillariophyceae</taxon>
        <taxon>Bacillariophycidae</taxon>
        <taxon>Naviculales</taxon>
        <taxon>Naviculaceae</taxon>
        <taxon>Seminavis</taxon>
    </lineage>
</organism>
<dbReference type="Gene3D" id="3.60.21.50">
    <property type="match status" value="1"/>
</dbReference>
<gene>
    <name evidence="6" type="ORF">SEMRO_635_G179200.1</name>
</gene>
<feature type="region of interest" description="Disordered" evidence="3">
    <location>
        <begin position="341"/>
        <end position="375"/>
    </location>
</feature>
<evidence type="ECO:0000259" key="4">
    <source>
        <dbReference type="Pfam" id="PF04042"/>
    </source>
</evidence>
<dbReference type="OrthoDB" id="3763at2759"/>
<reference evidence="6" key="1">
    <citation type="submission" date="2020-06" db="EMBL/GenBank/DDBJ databases">
        <authorList>
            <consortium name="Plant Systems Biology data submission"/>
        </authorList>
    </citation>
    <scope>NUCLEOTIDE SEQUENCE</scope>
    <source>
        <strain evidence="6">D6</strain>
    </source>
</reference>
<protein>
    <submittedName>
        <fullName evidence="6">Polymerase delta subunit 2</fullName>
    </submittedName>
</protein>
<name>A0A9N8E9A9_9STRA</name>
<dbReference type="GO" id="GO:0003677">
    <property type="term" value="F:DNA binding"/>
    <property type="evidence" value="ECO:0007669"/>
    <property type="project" value="InterPro"/>
</dbReference>
<evidence type="ECO:0000313" key="7">
    <source>
        <dbReference type="Proteomes" id="UP001153069"/>
    </source>
</evidence>
<evidence type="ECO:0000256" key="1">
    <source>
        <dbReference type="ARBA" id="ARBA00006035"/>
    </source>
</evidence>
<feature type="domain" description="DNA polymerase delta subunit OB-fold" evidence="5">
    <location>
        <begin position="54"/>
        <end position="166"/>
    </location>
</feature>
<dbReference type="Proteomes" id="UP001153069">
    <property type="component" value="Unassembled WGS sequence"/>
</dbReference>
<feature type="domain" description="DNA polymerase alpha/delta/epsilon subunit B" evidence="4">
    <location>
        <begin position="249"/>
        <end position="429"/>
    </location>
</feature>
<proteinExistence type="inferred from homology"/>
<comment type="caution">
    <text evidence="6">The sequence shown here is derived from an EMBL/GenBank/DDBJ whole genome shotgun (WGS) entry which is preliminary data.</text>
</comment>
<dbReference type="InterPro" id="IPR007185">
    <property type="entry name" value="DNA_pol_a/d/e_bsu"/>
</dbReference>
<dbReference type="Pfam" id="PF04042">
    <property type="entry name" value="DNA_pol_E_B"/>
    <property type="match status" value="1"/>
</dbReference>
<keyword evidence="2" id="KW-0235">DNA replication</keyword>
<sequence length="473" mass="52077">MTLTIGGKRKERAYSEHKPKWQRFQSTLMVHSTQSAVSQQKTKQKTTLHPYQRQYAHVYHQRLTALKPRCWQAVSEEEKDVVKVDRVLDLRENVRSVVVGTLVKEGGNGQEVHPQSRCQASQSLFIEDESGRANIDVENVHDFATGMVLGLLGAVGKHGHFQVERVFFPALPPHPTTISATTDDSKNKPPALGNPHLLLISGLHCGDPSLAPAQRQMLLDYIRGSFGDNSGGGTISHVIIAGGSTVLHDEHPTVALKELDGFCLQLGAMNVPVDILPGKDDPTTANWPQRPLHKSLLQYSDRKVPHLVSRVPNPYGAMHANKYVLGTDGTNATDLARHLLKPAKEEKQSDDSTTKESKDDNTNEEESNEEPTMVPVSHLQALRRTLQCGHICPTGPDSVPTMPHPETDPMVLPETPHLYFAGNCDEFATEVMTQNKTTCRLVCIPRFADSGKVVLVNLDTMEAKGVRVVDPGV</sequence>
<dbReference type="Gene3D" id="2.40.50.430">
    <property type="match status" value="1"/>
</dbReference>
<dbReference type="EMBL" id="CAICTM010000634">
    <property type="protein sequence ID" value="CAB9514159.1"/>
    <property type="molecule type" value="Genomic_DNA"/>
</dbReference>
<dbReference type="InterPro" id="IPR024826">
    <property type="entry name" value="DNA_pol_delta/II_ssu"/>
</dbReference>
<dbReference type="PANTHER" id="PTHR10416">
    <property type="entry name" value="DNA POLYMERASE DELTA SUBUNIT 2"/>
    <property type="match status" value="1"/>
</dbReference>
<dbReference type="InterPro" id="IPR040663">
    <property type="entry name" value="DNA_pol_D_N"/>
</dbReference>
<evidence type="ECO:0000256" key="3">
    <source>
        <dbReference type="SAM" id="MobiDB-lite"/>
    </source>
</evidence>
<feature type="compositionally biased region" description="Basic and acidic residues" evidence="3">
    <location>
        <begin position="342"/>
        <end position="361"/>
    </location>
</feature>
<keyword evidence="7" id="KW-1185">Reference proteome</keyword>
<evidence type="ECO:0000259" key="5">
    <source>
        <dbReference type="Pfam" id="PF18018"/>
    </source>
</evidence>
<evidence type="ECO:0000313" key="6">
    <source>
        <dbReference type="EMBL" id="CAB9514159.1"/>
    </source>
</evidence>